<organism evidence="2 3">
    <name type="scientific">Paenibacillus crassostreae</name>
    <dbReference type="NCBI Taxonomy" id="1763538"/>
    <lineage>
        <taxon>Bacteria</taxon>
        <taxon>Bacillati</taxon>
        <taxon>Bacillota</taxon>
        <taxon>Bacilli</taxon>
        <taxon>Bacillales</taxon>
        <taxon>Paenibacillaceae</taxon>
        <taxon>Paenibacillus</taxon>
    </lineage>
</organism>
<dbReference type="Pfam" id="PF00561">
    <property type="entry name" value="Abhydrolase_1"/>
    <property type="match status" value="1"/>
</dbReference>
<reference evidence="2 3" key="1">
    <citation type="submission" date="2016-02" db="EMBL/GenBank/DDBJ databases">
        <title>Paenibacillus sp. LPB0068, isolated from Crassostrea gigas.</title>
        <authorList>
            <person name="Shin S.-K."/>
            <person name="Yi H."/>
        </authorList>
    </citation>
    <scope>NUCLEOTIDE SEQUENCE [LARGE SCALE GENOMIC DNA]</scope>
    <source>
        <strain evidence="2 3">LPB0068</strain>
    </source>
</reference>
<dbReference type="STRING" id="1763538.LPB68_20840"/>
<dbReference type="Proteomes" id="UP000077134">
    <property type="component" value="Unassembled WGS sequence"/>
</dbReference>
<dbReference type="AlphaFoldDB" id="A0A167FH56"/>
<feature type="domain" description="AB hydrolase-1" evidence="1">
    <location>
        <begin position="59"/>
        <end position="185"/>
    </location>
</feature>
<dbReference type="InterPro" id="IPR050266">
    <property type="entry name" value="AB_hydrolase_sf"/>
</dbReference>
<evidence type="ECO:0000313" key="2">
    <source>
        <dbReference type="EMBL" id="OAB76555.1"/>
    </source>
</evidence>
<dbReference type="OrthoDB" id="59888at2"/>
<dbReference type="InterPro" id="IPR029058">
    <property type="entry name" value="AB_hydrolase_fold"/>
</dbReference>
<evidence type="ECO:0000313" key="3">
    <source>
        <dbReference type="Proteomes" id="UP000077134"/>
    </source>
</evidence>
<protein>
    <recommendedName>
        <fullName evidence="1">AB hydrolase-1 domain-containing protein</fullName>
    </recommendedName>
</protein>
<dbReference type="PANTHER" id="PTHR43798:SF33">
    <property type="entry name" value="HYDROLASE, PUTATIVE (AFU_ORTHOLOGUE AFUA_2G14860)-RELATED"/>
    <property type="match status" value="1"/>
</dbReference>
<comment type="caution">
    <text evidence="2">The sequence shown here is derived from an EMBL/GenBank/DDBJ whole genome shotgun (WGS) entry which is preliminary data.</text>
</comment>
<gene>
    <name evidence="2" type="ORF">PNBC_03900</name>
</gene>
<dbReference type="GO" id="GO:0016020">
    <property type="term" value="C:membrane"/>
    <property type="evidence" value="ECO:0007669"/>
    <property type="project" value="TreeGrafter"/>
</dbReference>
<keyword evidence="3" id="KW-1185">Reference proteome</keyword>
<sequence>MISFQDQFIRKALSIFAFPLSLFQLASSRYQSYQYKPIGQMVQLDQHLIHANVTGQGKPTIILESGMGGCSLDWCQVQSELAEMATVISYDRAGFGWSTPSPTSPTCQQYVDDLHLLLTKIDRKPPFLLVGHSYGGMIMRLFAVTYPEEVIGLVLVDSTHENRYLHNPNNQARRQQHKQYLKTIRLGYLLSPIAIPRLLKMHIGSKRLPIDMQKKVQALGYRTTAYKSAYSEYLHTKESSVQLEQAQPLRNDLPVIVLSAGKQPEDWKKSQEDLLHLTEITQHIIVEDSWHSIQNHRPDVVINSVKYLLNKIEQSSVH</sequence>
<dbReference type="Gene3D" id="3.40.50.1820">
    <property type="entry name" value="alpha/beta hydrolase"/>
    <property type="match status" value="1"/>
</dbReference>
<dbReference type="SUPFAM" id="SSF53474">
    <property type="entry name" value="alpha/beta-Hydrolases"/>
    <property type="match status" value="1"/>
</dbReference>
<evidence type="ECO:0000259" key="1">
    <source>
        <dbReference type="Pfam" id="PF00561"/>
    </source>
</evidence>
<dbReference type="RefSeq" id="WP_068655369.1">
    <property type="nucleotide sequence ID" value="NZ_CP017770.1"/>
</dbReference>
<proteinExistence type="predicted"/>
<dbReference type="PRINTS" id="PR00111">
    <property type="entry name" value="ABHYDROLASE"/>
</dbReference>
<dbReference type="PANTHER" id="PTHR43798">
    <property type="entry name" value="MONOACYLGLYCEROL LIPASE"/>
    <property type="match status" value="1"/>
</dbReference>
<dbReference type="KEGG" id="pcx:LPB68_20840"/>
<accession>A0A167FH56</accession>
<dbReference type="InterPro" id="IPR000073">
    <property type="entry name" value="AB_hydrolase_1"/>
</dbReference>
<name>A0A167FH56_9BACL</name>
<dbReference type="EMBL" id="LSFN01000005">
    <property type="protein sequence ID" value="OAB76555.1"/>
    <property type="molecule type" value="Genomic_DNA"/>
</dbReference>